<dbReference type="EMBL" id="JACCAB010000001">
    <property type="protein sequence ID" value="NYG08222.1"/>
    <property type="molecule type" value="Genomic_DNA"/>
</dbReference>
<proteinExistence type="predicted"/>
<organism evidence="1 2">
    <name type="scientific">Pedococcus badiiscoriae</name>
    <dbReference type="NCBI Taxonomy" id="642776"/>
    <lineage>
        <taxon>Bacteria</taxon>
        <taxon>Bacillati</taxon>
        <taxon>Actinomycetota</taxon>
        <taxon>Actinomycetes</taxon>
        <taxon>Micrococcales</taxon>
        <taxon>Intrasporangiaceae</taxon>
        <taxon>Pedococcus</taxon>
    </lineage>
</organism>
<dbReference type="Proteomes" id="UP000573599">
    <property type="component" value="Unassembled WGS sequence"/>
</dbReference>
<evidence type="ECO:0000313" key="2">
    <source>
        <dbReference type="Proteomes" id="UP000573599"/>
    </source>
</evidence>
<keyword evidence="2" id="KW-1185">Reference proteome</keyword>
<dbReference type="AlphaFoldDB" id="A0A852WSN8"/>
<evidence type="ECO:0000313" key="1">
    <source>
        <dbReference type="EMBL" id="NYG08222.1"/>
    </source>
</evidence>
<dbReference type="RefSeq" id="WP_179422499.1">
    <property type="nucleotide sequence ID" value="NZ_JACCAB010000001.1"/>
</dbReference>
<sequence length="208" mass="21916">MSVPWQPAREARGLLLVSGEPGAVTSWLRRGLVACQVVPLGAWTAVLPTERSSRAEPPYDDAVAVLAARPVPRRLRGALGFFTVDGRAVVTAQRPGWRDGIRWLVWEPGAGVLRAPHLELAGPADLVAAAGARHGDQRAVAGVVAERDSTADALITDLLSVLGLPGSDLVGPGVGLRGQVVAPTAQAVARFDARMAEQARHRAELEEN</sequence>
<name>A0A852WSN8_9MICO</name>
<accession>A0A852WSN8</accession>
<protein>
    <submittedName>
        <fullName evidence="1">Uncharacterized protein</fullName>
    </submittedName>
</protein>
<gene>
    <name evidence="1" type="ORF">BJ986_002709</name>
</gene>
<reference evidence="1 2" key="1">
    <citation type="submission" date="2020-07" db="EMBL/GenBank/DDBJ databases">
        <title>Sequencing the genomes of 1000 actinobacteria strains.</title>
        <authorList>
            <person name="Klenk H.-P."/>
        </authorList>
    </citation>
    <scope>NUCLEOTIDE SEQUENCE [LARGE SCALE GENOMIC DNA]</scope>
    <source>
        <strain evidence="1 2">DSM 23987</strain>
    </source>
</reference>
<comment type="caution">
    <text evidence="1">The sequence shown here is derived from an EMBL/GenBank/DDBJ whole genome shotgun (WGS) entry which is preliminary data.</text>
</comment>